<organism evidence="6 7">
    <name type="scientific">Saccharolobus caldissimus</name>
    <dbReference type="NCBI Taxonomy" id="1702097"/>
    <lineage>
        <taxon>Archaea</taxon>
        <taxon>Thermoproteota</taxon>
        <taxon>Thermoprotei</taxon>
        <taxon>Sulfolobales</taxon>
        <taxon>Sulfolobaceae</taxon>
        <taxon>Saccharolobus</taxon>
    </lineage>
</organism>
<dbReference type="GO" id="GO:0005829">
    <property type="term" value="C:cytosol"/>
    <property type="evidence" value="ECO:0007669"/>
    <property type="project" value="TreeGrafter"/>
</dbReference>
<evidence type="ECO:0000256" key="2">
    <source>
        <dbReference type="ARBA" id="ARBA00022741"/>
    </source>
</evidence>
<sequence length="232" mass="25885">MGYSYRILKIGGSLITCKDLPRCVRLDILSIIIADLKRFILENPNVKIILLHGGGSFGHYEASIHDDMRTPRTSEAMQELNYIITKSFLKENIRVISVPGKFYSFEIVMNALNNNLIPLIYGDIKFDGSIISADDISVDIAKRLDSEVLYAIDKEGVIGKDGLVLRELRDLNDISILKNENYDVTGGIFSKIKKILENNIDAKIFDGSKAGNIYLALKGYNIGTLVRGRLNA</sequence>
<dbReference type="RefSeq" id="WP_229570970.1">
    <property type="nucleotide sequence ID" value="NZ_AP025226.1"/>
</dbReference>
<dbReference type="GO" id="GO:0102043">
    <property type="term" value="F:isopentenyl phosphate kinase activity"/>
    <property type="evidence" value="ECO:0007669"/>
    <property type="project" value="TreeGrafter"/>
</dbReference>
<evidence type="ECO:0000313" key="6">
    <source>
        <dbReference type="EMBL" id="BDC00232.1"/>
    </source>
</evidence>
<keyword evidence="2" id="KW-0547">Nucleotide-binding</keyword>
<keyword evidence="4" id="KW-0067">ATP-binding</keyword>
<dbReference type="KEGG" id="scas:SACC_32480"/>
<keyword evidence="3" id="KW-0418">Kinase</keyword>
<dbReference type="PANTHER" id="PTHR43654">
    <property type="entry name" value="GLUTAMATE 5-KINASE"/>
    <property type="match status" value="1"/>
</dbReference>
<dbReference type="GO" id="GO:0016301">
    <property type="term" value="F:kinase activity"/>
    <property type="evidence" value="ECO:0007669"/>
    <property type="project" value="UniProtKB-KW"/>
</dbReference>
<reference evidence="6 7" key="1">
    <citation type="journal article" date="2022" name="Microbiol. Resour. Announc.">
        <title>Complete Genome Sequence of the Hyperthermophilic and Acidophilic Archaeon Saccharolobus caldissimus Strain HS-3T.</title>
        <authorList>
            <person name="Sakai H.D."/>
            <person name="Kurosawa N."/>
        </authorList>
    </citation>
    <scope>NUCLEOTIDE SEQUENCE [LARGE SCALE GENOMIC DNA]</scope>
    <source>
        <strain evidence="6 7">JCM32116</strain>
    </source>
</reference>
<dbReference type="InterPro" id="IPR036393">
    <property type="entry name" value="AceGlu_kinase-like_sf"/>
</dbReference>
<proteinExistence type="predicted"/>
<dbReference type="EMBL" id="AP025226">
    <property type="protein sequence ID" value="BDC00232.1"/>
    <property type="molecule type" value="Genomic_DNA"/>
</dbReference>
<dbReference type="PANTHER" id="PTHR43654:SF1">
    <property type="entry name" value="ISOPENTENYL PHOSPHATE KINASE"/>
    <property type="match status" value="1"/>
</dbReference>
<evidence type="ECO:0000256" key="1">
    <source>
        <dbReference type="ARBA" id="ARBA00022679"/>
    </source>
</evidence>
<dbReference type="SUPFAM" id="SSF53633">
    <property type="entry name" value="Carbamate kinase-like"/>
    <property type="match status" value="1"/>
</dbReference>
<evidence type="ECO:0000313" key="7">
    <source>
        <dbReference type="Proteomes" id="UP001319921"/>
    </source>
</evidence>
<dbReference type="Pfam" id="PF00696">
    <property type="entry name" value="AA_kinase"/>
    <property type="match status" value="1"/>
</dbReference>
<feature type="domain" description="Aspartate/glutamate/uridylate kinase" evidence="5">
    <location>
        <begin position="7"/>
        <end position="197"/>
    </location>
</feature>
<dbReference type="GO" id="GO:0016114">
    <property type="term" value="P:terpenoid biosynthetic process"/>
    <property type="evidence" value="ECO:0007669"/>
    <property type="project" value="TreeGrafter"/>
</dbReference>
<dbReference type="Proteomes" id="UP001319921">
    <property type="component" value="Chromosome"/>
</dbReference>
<evidence type="ECO:0000256" key="4">
    <source>
        <dbReference type="ARBA" id="ARBA00022840"/>
    </source>
</evidence>
<protein>
    <recommendedName>
        <fullName evidence="5">Aspartate/glutamate/uridylate kinase domain-containing protein</fullName>
    </recommendedName>
</protein>
<dbReference type="AlphaFoldDB" id="A0AAQ4CWQ0"/>
<evidence type="ECO:0000259" key="5">
    <source>
        <dbReference type="Pfam" id="PF00696"/>
    </source>
</evidence>
<evidence type="ECO:0000256" key="3">
    <source>
        <dbReference type="ARBA" id="ARBA00022777"/>
    </source>
</evidence>
<name>A0AAQ4CWQ0_9CREN</name>
<keyword evidence="7" id="KW-1185">Reference proteome</keyword>
<dbReference type="GeneID" id="68867975"/>
<gene>
    <name evidence="6" type="ORF">SACC_32480</name>
</gene>
<dbReference type="GO" id="GO:0005524">
    <property type="term" value="F:ATP binding"/>
    <property type="evidence" value="ECO:0007669"/>
    <property type="project" value="UniProtKB-KW"/>
</dbReference>
<accession>A0AAQ4CWQ0</accession>
<keyword evidence="1" id="KW-0808">Transferase</keyword>
<dbReference type="Gene3D" id="3.40.1160.10">
    <property type="entry name" value="Acetylglutamate kinase-like"/>
    <property type="match status" value="1"/>
</dbReference>
<dbReference type="InterPro" id="IPR001048">
    <property type="entry name" value="Asp/Glu/Uridylate_kinase"/>
</dbReference>